<dbReference type="EMBL" id="AQHY01000007">
    <property type="protein sequence ID" value="EOA57768.1"/>
    <property type="molecule type" value="Genomic_DNA"/>
</dbReference>
<organism evidence="1 2">
    <name type="scientific">Phocaeicola massiliensis B84634 = Timone 84634 = DSM 17679 = JCM 13223</name>
    <dbReference type="NCBI Taxonomy" id="1121098"/>
    <lineage>
        <taxon>Bacteria</taxon>
        <taxon>Pseudomonadati</taxon>
        <taxon>Bacteroidota</taxon>
        <taxon>Bacteroidia</taxon>
        <taxon>Bacteroidales</taxon>
        <taxon>Bacteroidaceae</taxon>
        <taxon>Phocaeicola</taxon>
    </lineage>
</organism>
<protein>
    <submittedName>
        <fullName evidence="1">Uncharacterized protein</fullName>
    </submittedName>
</protein>
<dbReference type="STRING" id="1121098.HMPREF1534_00535"/>
<evidence type="ECO:0000313" key="2">
    <source>
        <dbReference type="Proteomes" id="UP000017831"/>
    </source>
</evidence>
<proteinExistence type="predicted"/>
<gene>
    <name evidence="1" type="ORF">HMPREF1534_00535</name>
</gene>
<sequence length="59" mass="7119">MCGNCFPDVQRYKLIHIPTGYSIYINRLWYMFFYGRCNLCDFQVCLFIYNNHVLVGIEI</sequence>
<keyword evidence="2" id="KW-1185">Reference proteome</keyword>
<comment type="caution">
    <text evidence="1">The sequence shown here is derived from an EMBL/GenBank/DDBJ whole genome shotgun (WGS) entry which is preliminary data.</text>
</comment>
<dbReference type="AlphaFoldDB" id="U6RRA0"/>
<evidence type="ECO:0000313" key="1">
    <source>
        <dbReference type="EMBL" id="EOA57768.1"/>
    </source>
</evidence>
<dbReference type="HOGENOM" id="CLU_2950641_0_0_10"/>
<name>U6RRA0_9BACT</name>
<reference evidence="1 2" key="1">
    <citation type="submission" date="2013-04" db="EMBL/GenBank/DDBJ databases">
        <title>The Genome Sequence of Bacteroides massiliensis DSM 17679.</title>
        <authorList>
            <consortium name="The Broad Institute Genomics Platform"/>
            <person name="Earl A."/>
            <person name="Ward D."/>
            <person name="Feldgarden M."/>
            <person name="Gevers D."/>
            <person name="Martens E."/>
            <person name="Fenner L."/>
            <person name="Roux V."/>
            <person name="Mallet M.N."/>
            <person name="Raoult D."/>
            <person name="Walker B."/>
            <person name="Young S."/>
            <person name="Zeng Q."/>
            <person name="Gargeya S."/>
            <person name="Fitzgerald M."/>
            <person name="Haas B."/>
            <person name="Abouelleil A."/>
            <person name="Allen A.W."/>
            <person name="Alvarado L."/>
            <person name="Arachchi H.M."/>
            <person name="Berlin A.M."/>
            <person name="Chapman S.B."/>
            <person name="Gainer-Dewar J."/>
            <person name="Goldberg J."/>
            <person name="Griggs A."/>
            <person name="Gujja S."/>
            <person name="Hansen M."/>
            <person name="Howarth C."/>
            <person name="Imamovic A."/>
            <person name="Ireland A."/>
            <person name="Larimer J."/>
            <person name="McCowan C."/>
            <person name="Murphy C."/>
            <person name="Pearson M."/>
            <person name="Poon T.W."/>
            <person name="Priest M."/>
            <person name="Roberts A."/>
            <person name="Saif S."/>
            <person name="Shea T."/>
            <person name="Sisk P."/>
            <person name="Sykes S."/>
            <person name="Wortman J."/>
            <person name="Nusbaum C."/>
            <person name="Birren B."/>
        </authorList>
    </citation>
    <scope>NUCLEOTIDE SEQUENCE [LARGE SCALE GENOMIC DNA]</scope>
    <source>
        <strain evidence="2">B84634 / Timone 84634 / DSM 17679 / JCM 13223</strain>
    </source>
</reference>
<accession>U6RRA0</accession>
<dbReference type="Proteomes" id="UP000017831">
    <property type="component" value="Unassembled WGS sequence"/>
</dbReference>